<keyword evidence="1" id="KW-0812">Transmembrane</keyword>
<dbReference type="GO" id="GO:0016787">
    <property type="term" value="F:hydrolase activity"/>
    <property type="evidence" value="ECO:0007669"/>
    <property type="project" value="UniProtKB-KW"/>
</dbReference>
<accession>A0ABT2TQ73</accession>
<dbReference type="InterPro" id="IPR008763">
    <property type="entry name" value="Peptidase_S55"/>
</dbReference>
<dbReference type="EMBL" id="JAOQJL010000004">
    <property type="protein sequence ID" value="MCU6764364.1"/>
    <property type="molecule type" value="Genomic_DNA"/>
</dbReference>
<dbReference type="InterPro" id="IPR036034">
    <property type="entry name" value="PDZ_sf"/>
</dbReference>
<feature type="transmembrane region" description="Helical" evidence="1">
    <location>
        <begin position="12"/>
        <end position="30"/>
    </location>
</feature>
<evidence type="ECO:0000259" key="2">
    <source>
        <dbReference type="PROSITE" id="PS51494"/>
    </source>
</evidence>
<keyword evidence="1" id="KW-1133">Transmembrane helix</keyword>
<dbReference type="InterPro" id="IPR014219">
    <property type="entry name" value="SpoIVB"/>
</dbReference>
<feature type="domain" description="Peptidase S55" evidence="2">
    <location>
        <begin position="176"/>
        <end position="402"/>
    </location>
</feature>
<dbReference type="Proteomes" id="UP001652409">
    <property type="component" value="Unassembled WGS sequence"/>
</dbReference>
<reference evidence="3 4" key="1">
    <citation type="journal article" date="2021" name="ISME Commun">
        <title>Automated analysis of genomic sequences facilitates high-throughput and comprehensive description of bacteria.</title>
        <authorList>
            <person name="Hitch T.C.A."/>
        </authorList>
    </citation>
    <scope>NUCLEOTIDE SEQUENCE [LARGE SCALE GENOMIC DNA]</scope>
    <source>
        <strain evidence="3 4">Sanger_23</strain>
    </source>
</reference>
<dbReference type="Gene3D" id="2.30.42.10">
    <property type="match status" value="1"/>
</dbReference>
<dbReference type="RefSeq" id="WP_158420689.1">
    <property type="nucleotide sequence ID" value="NZ_JAOQJL010000004.1"/>
</dbReference>
<protein>
    <submittedName>
        <fullName evidence="3">SpoIVB peptidase</fullName>
        <ecNumber evidence="3">3.4.21.116</ecNumber>
    </submittedName>
</protein>
<proteinExistence type="predicted"/>
<organism evidence="3 4">
    <name type="scientific">Blautia ammoniilytica</name>
    <dbReference type="NCBI Taxonomy" id="2981782"/>
    <lineage>
        <taxon>Bacteria</taxon>
        <taxon>Bacillati</taxon>
        <taxon>Bacillota</taxon>
        <taxon>Clostridia</taxon>
        <taxon>Lachnospirales</taxon>
        <taxon>Lachnospiraceae</taxon>
        <taxon>Blautia</taxon>
    </lineage>
</organism>
<keyword evidence="4" id="KW-1185">Reference proteome</keyword>
<sequence length="402" mass="43399">MNPKKRYRRFLLWCLGLDLLVIGILGIRYLNLKIPDEIHVEKGKDQDVSAMLARPFVTFEDTVPVSGDGAYFLPCRLFGLIPFKDVKVIPAESTSLLVSGSTVGMYMKTEGVLIIDTGEILSRDGKQITPAEDLVKPGDYIVAFNQQKVSCKKELIKDLKKTDGKEVSLTLNRQGKKIKVSLMPVEDQTGDYKLGIWVRDDTQGIGTLTYVDAAGNYGALGHGISDVDTGELLSITGGSLYKTQILGIQKGSKGNPGELSGLIRYNVGNVLGSITKNTANGIYGKYQSLGGDGIALKEMKIGYKQEMETGPASVLCSVNGQVKEYAAEITKIDMNHQDSNKSFVIHVTDPKLLAATGGIVQGMSGSPVIQNKKIVGAVTHVFVQDAASGYGIFIENMLAEKG</sequence>
<dbReference type="SUPFAM" id="SSF50156">
    <property type="entry name" value="PDZ domain-like"/>
    <property type="match status" value="1"/>
</dbReference>
<dbReference type="PROSITE" id="PS51494">
    <property type="entry name" value="SPOIVB"/>
    <property type="match status" value="1"/>
</dbReference>
<keyword evidence="1" id="KW-0472">Membrane</keyword>
<name>A0ABT2TQ73_9FIRM</name>
<evidence type="ECO:0000256" key="1">
    <source>
        <dbReference type="SAM" id="Phobius"/>
    </source>
</evidence>
<comment type="caution">
    <text evidence="3">The sequence shown here is derived from an EMBL/GenBank/DDBJ whole genome shotgun (WGS) entry which is preliminary data.</text>
</comment>
<dbReference type="Pfam" id="PF05580">
    <property type="entry name" value="Peptidase_S55"/>
    <property type="match status" value="1"/>
</dbReference>
<evidence type="ECO:0000313" key="4">
    <source>
        <dbReference type="Proteomes" id="UP001652409"/>
    </source>
</evidence>
<evidence type="ECO:0000313" key="3">
    <source>
        <dbReference type="EMBL" id="MCU6764364.1"/>
    </source>
</evidence>
<dbReference type="EC" id="3.4.21.116" evidence="3"/>
<gene>
    <name evidence="3" type="primary">spoIVB</name>
    <name evidence="3" type="ORF">OCV61_02945</name>
</gene>
<keyword evidence="3" id="KW-0378">Hydrolase</keyword>
<dbReference type="NCBIfam" id="TIGR02860">
    <property type="entry name" value="spore_IV_B"/>
    <property type="match status" value="1"/>
</dbReference>